<comment type="caution">
    <text evidence="2">The sequence shown here is derived from an EMBL/GenBank/DDBJ whole genome shotgun (WGS) entry which is preliminary data.</text>
</comment>
<feature type="domain" description="PhnB-like" evidence="1">
    <location>
        <begin position="11"/>
        <end position="129"/>
    </location>
</feature>
<dbReference type="PANTHER" id="PTHR33990">
    <property type="entry name" value="PROTEIN YJDN-RELATED"/>
    <property type="match status" value="1"/>
</dbReference>
<accession>A0A6G4A483</accession>
<dbReference type="EMBL" id="JAAIKC010000014">
    <property type="protein sequence ID" value="NEW09192.1"/>
    <property type="molecule type" value="Genomic_DNA"/>
</dbReference>
<dbReference type="PANTHER" id="PTHR33990:SF1">
    <property type="entry name" value="PROTEIN YJDN"/>
    <property type="match status" value="1"/>
</dbReference>
<name>A0A6G4A483_9BACL</name>
<evidence type="ECO:0000259" key="1">
    <source>
        <dbReference type="Pfam" id="PF06983"/>
    </source>
</evidence>
<dbReference type="AlphaFoldDB" id="A0A6G4A483"/>
<organism evidence="2">
    <name type="scientific">Paenibacillus sp. SYP-B3998</name>
    <dbReference type="NCBI Taxonomy" id="2678564"/>
    <lineage>
        <taxon>Bacteria</taxon>
        <taxon>Bacillati</taxon>
        <taxon>Bacillota</taxon>
        <taxon>Bacilli</taxon>
        <taxon>Bacillales</taxon>
        <taxon>Paenibacillaceae</taxon>
        <taxon>Paenibacillus</taxon>
    </lineage>
</organism>
<reference evidence="2" key="1">
    <citation type="submission" date="2020-02" db="EMBL/GenBank/DDBJ databases">
        <authorList>
            <person name="Shen X.-R."/>
            <person name="Zhang Y.-X."/>
        </authorList>
    </citation>
    <scope>NUCLEOTIDE SEQUENCE</scope>
    <source>
        <strain evidence="2">SYP-B3998</strain>
    </source>
</reference>
<dbReference type="InterPro" id="IPR028973">
    <property type="entry name" value="PhnB-like"/>
</dbReference>
<dbReference type="Pfam" id="PF06983">
    <property type="entry name" value="3-dmu-9_3-mt"/>
    <property type="match status" value="1"/>
</dbReference>
<gene>
    <name evidence="2" type="ORF">GK047_24780</name>
</gene>
<dbReference type="InterPro" id="IPR029068">
    <property type="entry name" value="Glyas_Bleomycin-R_OHBP_Dase"/>
</dbReference>
<dbReference type="CDD" id="cd06588">
    <property type="entry name" value="PhnB_like"/>
    <property type="match status" value="1"/>
</dbReference>
<proteinExistence type="predicted"/>
<dbReference type="SUPFAM" id="SSF54593">
    <property type="entry name" value="Glyoxalase/Bleomycin resistance protein/Dihydroxybiphenyl dioxygenase"/>
    <property type="match status" value="1"/>
</dbReference>
<sequence length="135" mass="15086">MGAKLNPYIMSEDARTQAEFYKRALGGDTLSIMTFGQMPDTPEAVKDKVMHMVLTVAGANTLFLTDSFEPLNVSRDISLALTYDNEAEAREAYSNLSEGGAIKFPFDLQPWGAYYGEIMDKFGVTWQIVKQQDNK</sequence>
<dbReference type="RefSeq" id="WP_163952814.1">
    <property type="nucleotide sequence ID" value="NZ_JAAIKC010000014.1"/>
</dbReference>
<protein>
    <submittedName>
        <fullName evidence="2">VOC family protein</fullName>
    </submittedName>
</protein>
<dbReference type="Gene3D" id="3.10.180.10">
    <property type="entry name" value="2,3-Dihydroxybiphenyl 1,2-Dioxygenase, domain 1"/>
    <property type="match status" value="1"/>
</dbReference>
<evidence type="ECO:0000313" key="2">
    <source>
        <dbReference type="EMBL" id="NEW09192.1"/>
    </source>
</evidence>